<dbReference type="RefSeq" id="WP_218317088.1">
    <property type="nucleotide sequence ID" value="NZ_JAGSPB010000002.1"/>
</dbReference>
<reference evidence="3 4" key="1">
    <citation type="submission" date="2021-04" db="EMBL/GenBank/DDBJ databases">
        <authorList>
            <person name="Pira H."/>
            <person name="Risdian C."/>
            <person name="Wink J."/>
        </authorList>
    </citation>
    <scope>NUCLEOTIDE SEQUENCE [LARGE SCALE GENOMIC DNA]</scope>
    <source>
        <strain evidence="3 4">WH131</strain>
    </source>
</reference>
<dbReference type="Proteomes" id="UP000699975">
    <property type="component" value="Unassembled WGS sequence"/>
</dbReference>
<organism evidence="3 4">
    <name type="scientific">Erythrobacter ani</name>
    <dbReference type="NCBI Taxonomy" id="2827235"/>
    <lineage>
        <taxon>Bacteria</taxon>
        <taxon>Pseudomonadati</taxon>
        <taxon>Pseudomonadota</taxon>
        <taxon>Alphaproteobacteria</taxon>
        <taxon>Sphingomonadales</taxon>
        <taxon>Erythrobacteraceae</taxon>
        <taxon>Erythrobacter/Porphyrobacter group</taxon>
        <taxon>Erythrobacter</taxon>
    </lineage>
</organism>
<feature type="region of interest" description="Disordered" evidence="1">
    <location>
        <begin position="44"/>
        <end position="94"/>
    </location>
</feature>
<keyword evidence="2" id="KW-0472">Membrane</keyword>
<keyword evidence="4" id="KW-1185">Reference proteome</keyword>
<dbReference type="EMBL" id="JAGSPB010000002">
    <property type="protein sequence ID" value="MBV7266498.1"/>
    <property type="molecule type" value="Genomic_DNA"/>
</dbReference>
<sequence length="225" mass="23725">MEETRAKSGVREDKVLFACLALVIVALIAGTSLPYLIEQSNSVPSLVSPNDAPPLSENASAKEFEPEPRSGAGARTAQIDGADSQNSKPSQPAIDPALARTAKNEASARAPIAIGDASLASIAFDLGEQPASAADVRPVGGDLIEVRKSLINQGTNLGSMTVTIDQNARIFVRGDELKSLLEQSELHSGMPSQLASSELVSFQQVRDAGIDIRYDPIDDQIVLHP</sequence>
<accession>A0ABS6SQ31</accession>
<proteinExistence type="predicted"/>
<comment type="caution">
    <text evidence="3">The sequence shown here is derived from an EMBL/GenBank/DDBJ whole genome shotgun (WGS) entry which is preliminary data.</text>
</comment>
<name>A0ABS6SQ31_9SPHN</name>
<gene>
    <name evidence="3" type="ORF">KCG45_09940</name>
</gene>
<keyword evidence="2" id="KW-1133">Transmembrane helix</keyword>
<feature type="transmembrane region" description="Helical" evidence="2">
    <location>
        <begin position="15"/>
        <end position="37"/>
    </location>
</feature>
<evidence type="ECO:0000313" key="4">
    <source>
        <dbReference type="Proteomes" id="UP000699975"/>
    </source>
</evidence>
<evidence type="ECO:0000256" key="2">
    <source>
        <dbReference type="SAM" id="Phobius"/>
    </source>
</evidence>
<evidence type="ECO:0000256" key="1">
    <source>
        <dbReference type="SAM" id="MobiDB-lite"/>
    </source>
</evidence>
<evidence type="ECO:0000313" key="3">
    <source>
        <dbReference type="EMBL" id="MBV7266498.1"/>
    </source>
</evidence>
<evidence type="ECO:0008006" key="5">
    <source>
        <dbReference type="Google" id="ProtNLM"/>
    </source>
</evidence>
<keyword evidence="2" id="KW-0812">Transmembrane</keyword>
<protein>
    <recommendedName>
        <fullName evidence="5">Type II secretion system protein GspC N-terminal domain-containing protein</fullName>
    </recommendedName>
</protein>